<dbReference type="PROSITE" id="PS01081">
    <property type="entry name" value="HTH_TETR_1"/>
    <property type="match status" value="1"/>
</dbReference>
<dbReference type="SUPFAM" id="SSF46689">
    <property type="entry name" value="Homeodomain-like"/>
    <property type="match status" value="1"/>
</dbReference>
<dbReference type="EMBL" id="CP122566">
    <property type="protein sequence ID" value="WGH92221.1"/>
    <property type="molecule type" value="Genomic_DNA"/>
</dbReference>
<dbReference type="InterPro" id="IPR050109">
    <property type="entry name" value="HTH-type_TetR-like_transc_reg"/>
</dbReference>
<evidence type="ECO:0000313" key="5">
    <source>
        <dbReference type="Proteomes" id="UP001224674"/>
    </source>
</evidence>
<dbReference type="Pfam" id="PF00440">
    <property type="entry name" value="TetR_N"/>
    <property type="match status" value="1"/>
</dbReference>
<dbReference type="PANTHER" id="PTHR30055">
    <property type="entry name" value="HTH-TYPE TRANSCRIPTIONAL REGULATOR RUTR"/>
    <property type="match status" value="1"/>
</dbReference>
<protein>
    <submittedName>
        <fullName evidence="4">TetR/AcrR family transcriptional regulator</fullName>
    </submittedName>
</protein>
<dbReference type="InterPro" id="IPR036271">
    <property type="entry name" value="Tet_transcr_reg_TetR-rel_C_sf"/>
</dbReference>
<dbReference type="InterPro" id="IPR001647">
    <property type="entry name" value="HTH_TetR"/>
</dbReference>
<dbReference type="Proteomes" id="UP001224674">
    <property type="component" value="Chromosome"/>
</dbReference>
<reference evidence="4 5" key="1">
    <citation type="submission" date="2023-03" db="EMBL/GenBank/DDBJ databases">
        <title>Complete genome sequences of several Auritidibacter ignavus strains isolated from ear infections.</title>
        <authorList>
            <person name="Baehr T."/>
            <person name="Baumhoegger A.M."/>
        </authorList>
    </citation>
    <scope>NUCLEOTIDE SEQUENCE [LARGE SCALE GENOMIC DNA]</scope>
    <source>
        <strain evidence="4 5">BABAE-6</strain>
    </source>
</reference>
<dbReference type="GO" id="GO:0003700">
    <property type="term" value="F:DNA-binding transcription factor activity"/>
    <property type="evidence" value="ECO:0007669"/>
    <property type="project" value="TreeGrafter"/>
</dbReference>
<accession>A0AAJ6DBM1</accession>
<feature type="DNA-binding region" description="H-T-H motif" evidence="2">
    <location>
        <begin position="40"/>
        <end position="59"/>
    </location>
</feature>
<dbReference type="InterPro" id="IPR041490">
    <property type="entry name" value="KstR2_TetR_C"/>
</dbReference>
<feature type="domain" description="HTH tetR-type" evidence="3">
    <location>
        <begin position="17"/>
        <end position="77"/>
    </location>
</feature>
<dbReference type="GO" id="GO:0000976">
    <property type="term" value="F:transcription cis-regulatory region binding"/>
    <property type="evidence" value="ECO:0007669"/>
    <property type="project" value="TreeGrafter"/>
</dbReference>
<dbReference type="PROSITE" id="PS51257">
    <property type="entry name" value="PROKAR_LIPOPROTEIN"/>
    <property type="match status" value="1"/>
</dbReference>
<dbReference type="Gene3D" id="1.10.357.10">
    <property type="entry name" value="Tetracycline Repressor, domain 2"/>
    <property type="match status" value="1"/>
</dbReference>
<proteinExistence type="predicted"/>
<dbReference type="PANTHER" id="PTHR30055:SF237">
    <property type="entry name" value="TRANSCRIPTIONAL REPRESSOR MCE3R"/>
    <property type="match status" value="1"/>
</dbReference>
<evidence type="ECO:0000259" key="3">
    <source>
        <dbReference type="PROSITE" id="PS50977"/>
    </source>
</evidence>
<keyword evidence="5" id="KW-1185">Reference proteome</keyword>
<dbReference type="GeneID" id="83696474"/>
<dbReference type="InterPro" id="IPR023772">
    <property type="entry name" value="DNA-bd_HTH_TetR-type_CS"/>
</dbReference>
<gene>
    <name evidence="4" type="ORF">QDX21_07735</name>
</gene>
<dbReference type="PRINTS" id="PR00455">
    <property type="entry name" value="HTHTETR"/>
</dbReference>
<dbReference type="RefSeq" id="WP_110099142.1">
    <property type="nucleotide sequence ID" value="NZ_CP122561.1"/>
</dbReference>
<evidence type="ECO:0000256" key="1">
    <source>
        <dbReference type="ARBA" id="ARBA00023125"/>
    </source>
</evidence>
<dbReference type="InterPro" id="IPR009057">
    <property type="entry name" value="Homeodomain-like_sf"/>
</dbReference>
<name>A0AAJ6DBM1_9MICC</name>
<keyword evidence="1 2" id="KW-0238">DNA-binding</keyword>
<organism evidence="4 5">
    <name type="scientific">Auritidibacter ignavus</name>
    <dbReference type="NCBI Taxonomy" id="678932"/>
    <lineage>
        <taxon>Bacteria</taxon>
        <taxon>Bacillati</taxon>
        <taxon>Actinomycetota</taxon>
        <taxon>Actinomycetes</taxon>
        <taxon>Micrococcales</taxon>
        <taxon>Micrococcaceae</taxon>
        <taxon>Auritidibacter</taxon>
    </lineage>
</organism>
<dbReference type="SUPFAM" id="SSF48498">
    <property type="entry name" value="Tetracyclin repressor-like, C-terminal domain"/>
    <property type="match status" value="1"/>
</dbReference>
<dbReference type="PROSITE" id="PS50977">
    <property type="entry name" value="HTH_TETR_2"/>
    <property type="match status" value="1"/>
</dbReference>
<dbReference type="Pfam" id="PF17932">
    <property type="entry name" value="TetR_C_24"/>
    <property type="match status" value="1"/>
</dbReference>
<evidence type="ECO:0000313" key="4">
    <source>
        <dbReference type="EMBL" id="WGH92221.1"/>
    </source>
</evidence>
<dbReference type="AlphaFoldDB" id="A0AAJ6DBM1"/>
<evidence type="ECO:0000256" key="2">
    <source>
        <dbReference type="PROSITE-ProRule" id="PRU00335"/>
    </source>
</evidence>
<sequence length="220" mass="24169">MDKDEVVTIHPRMLPLQLPLHPIAQAALSCFAVSGYHGTSIRKIAQTAGLSVPGIYHHFGSKHEILVEICNVAMHELIDASQRAVDHAGPDPLDRYDALVECLVQFHADFAAVAFVSFTEIRALNGDARDHHIAQRRREQDLVRRVVDEGIAAGVFTTRDPGDVARAVVSICLGISRWYRQDGPLSLDQVCAIHVRIARATAGCIQAPEELPTDRRCVSV</sequence>